<evidence type="ECO:0000256" key="12">
    <source>
        <dbReference type="PIRNR" id="PIRNR038995"/>
    </source>
</evidence>
<dbReference type="OMA" id="DERFIHI"/>
<gene>
    <name evidence="14" type="ORF">EmuJ_000462800</name>
</gene>
<keyword evidence="8 12" id="KW-0733">Signal recognition particle</keyword>
<keyword evidence="5 12" id="KW-0963">Cytoplasm</keyword>
<evidence type="ECO:0000256" key="4">
    <source>
        <dbReference type="ARBA" id="ARBA00009352"/>
    </source>
</evidence>
<dbReference type="GO" id="GO:0005047">
    <property type="term" value="F:signal recognition particle binding"/>
    <property type="evidence" value="ECO:0007669"/>
    <property type="project" value="InterPro"/>
</dbReference>
<dbReference type="GO" id="GO:0005829">
    <property type="term" value="C:cytosol"/>
    <property type="evidence" value="ECO:0007669"/>
    <property type="project" value="UniProtKB-ARBA"/>
</dbReference>
<dbReference type="PIRSF" id="PIRSF038995">
    <property type="entry name" value="SRP68"/>
    <property type="match status" value="1"/>
</dbReference>
<dbReference type="Pfam" id="PF16969">
    <property type="entry name" value="SRP68"/>
    <property type="match status" value="1"/>
</dbReference>
<comment type="subcellular location">
    <subcellularLocation>
        <location evidence="2 12">Cytoplasm</location>
    </subcellularLocation>
    <subcellularLocation>
        <location evidence="1">Endoplasmic reticulum</location>
    </subcellularLocation>
    <subcellularLocation>
        <location evidence="3">Nucleus</location>
        <location evidence="3">Nucleolus</location>
    </subcellularLocation>
</comment>
<dbReference type="InterPro" id="IPR034652">
    <property type="entry name" value="SRP68-RBD"/>
</dbReference>
<organism evidence="14 15">
    <name type="scientific">Echinococcus multilocularis</name>
    <name type="common">Fox tapeworm</name>
    <dbReference type="NCBI Taxonomy" id="6211"/>
    <lineage>
        <taxon>Eukaryota</taxon>
        <taxon>Metazoa</taxon>
        <taxon>Spiralia</taxon>
        <taxon>Lophotrochozoa</taxon>
        <taxon>Platyhelminthes</taxon>
        <taxon>Cestoda</taxon>
        <taxon>Eucestoda</taxon>
        <taxon>Cyclophyllidea</taxon>
        <taxon>Taeniidae</taxon>
        <taxon>Echinococcus</taxon>
    </lineage>
</organism>
<feature type="compositionally biased region" description="Polar residues" evidence="13">
    <location>
        <begin position="603"/>
        <end position="612"/>
    </location>
</feature>
<dbReference type="OrthoDB" id="10255118at2759"/>
<evidence type="ECO:0000256" key="8">
    <source>
        <dbReference type="ARBA" id="ARBA00023135"/>
    </source>
</evidence>
<dbReference type="GO" id="GO:0005783">
    <property type="term" value="C:endoplasmic reticulum"/>
    <property type="evidence" value="ECO:0007669"/>
    <property type="project" value="UniProtKB-SubCell"/>
</dbReference>
<proteinExistence type="inferred from homology"/>
<evidence type="ECO:0000256" key="13">
    <source>
        <dbReference type="SAM" id="MobiDB-lite"/>
    </source>
</evidence>
<dbReference type="CDD" id="cd15481">
    <property type="entry name" value="SRP68-RBD"/>
    <property type="match status" value="1"/>
</dbReference>
<dbReference type="GO" id="GO:0006614">
    <property type="term" value="P:SRP-dependent cotranslational protein targeting to membrane"/>
    <property type="evidence" value="ECO:0007669"/>
    <property type="project" value="InterPro"/>
</dbReference>
<evidence type="ECO:0000256" key="7">
    <source>
        <dbReference type="ARBA" id="ARBA00022884"/>
    </source>
</evidence>
<dbReference type="Gene3D" id="1.10.3450.40">
    <property type="entry name" value="Signal recognition particle, SRP68 subunit, RNA-binding domain"/>
    <property type="match status" value="1"/>
</dbReference>
<keyword evidence="15" id="KW-1185">Reference proteome</keyword>
<sequence length="657" mass="74168">MVVALELGFGAERRDFNIPVLYIIKCAQNQHGLRHGDYQRYRQYVTRKIRRMRKSLRFQQGTRSRVVPKKLTPEIVTDARYLILSVFEIERCWAYAMQLRAEANSEPRKRFHMLSRLSKAAKCAQGLNEIITSVPMCGAQTKLELTAYIQWINGILHFEQQNWMKAKDLLESAQQIYTGLASSVDEDLRAVYAARTGEILPQIRYCAYSVGDTSAAKELREMRAGVEGTLVEEQLDELLKQMQTLQAGSVTEVTWLGTTIPVKLEKARLAVLALQEADEQLAKLPSSYTKAAICESTLKVIVDALVAIREEMRWLSNSEGVASAGLLPVQTSQKANATGIEKLPRLQRLNIYMQYSKLSKTIWRTLYQLETLMSNVAPEHHHASWNLITSGYQKPHEFARLYDSVVQNLQEVLTLPGGIQDNAEIRALIKAKIAAYKALRCYYLALAYLRNNRFLESSSLLQRCQKEVKEAEASLSKANLPECTEAEAVPGHSRPFLLQLLRDLQDQMDAEMLACKAGYMLELSAGGTSNEFVDDATASASVPRSVLKEPLIRSLGEFVPEKVILRKLTTQPAPLVPFPPEFEAIPVKPTFFDLALNHINFPTQPTKEASSGDSRRNRVSAPLSSSKPLTHFCLFSAQLRQSWLWVEVHYFNTSYMS</sequence>
<dbReference type="Proteomes" id="UP000017246">
    <property type="component" value="Unassembled WGS sequence"/>
</dbReference>
<dbReference type="InterPro" id="IPR038253">
    <property type="entry name" value="SRP68_N_sf"/>
</dbReference>
<evidence type="ECO:0000256" key="10">
    <source>
        <dbReference type="ARBA" id="ARBA00023274"/>
    </source>
</evidence>
<evidence type="ECO:0000256" key="3">
    <source>
        <dbReference type="ARBA" id="ARBA00004604"/>
    </source>
</evidence>
<dbReference type="PANTHER" id="PTHR12860:SF0">
    <property type="entry name" value="SIGNAL RECOGNITION PARTICLE SUBUNIT SRP68"/>
    <property type="match status" value="1"/>
</dbReference>
<evidence type="ECO:0000313" key="15">
    <source>
        <dbReference type="Proteomes" id="UP000017246"/>
    </source>
</evidence>
<dbReference type="InterPro" id="IPR038499">
    <property type="entry name" value="BRO1_sf"/>
</dbReference>
<reference evidence="14" key="1">
    <citation type="journal article" date="2013" name="Nature">
        <title>The genomes of four tapeworm species reveal adaptations to parasitism.</title>
        <authorList>
            <person name="Tsai I.J."/>
            <person name="Zarowiecki M."/>
            <person name="Holroyd N."/>
            <person name="Garciarrubio A."/>
            <person name="Sanchez-Flores A."/>
            <person name="Brooks K.L."/>
            <person name="Tracey A."/>
            <person name="Bobes R.J."/>
            <person name="Fragoso G."/>
            <person name="Sciutto E."/>
            <person name="Aslett M."/>
            <person name="Beasley H."/>
            <person name="Bennett H.M."/>
            <person name="Cai J."/>
            <person name="Camicia F."/>
            <person name="Clark R."/>
            <person name="Cucher M."/>
            <person name="De Silva N."/>
            <person name="Day T.A."/>
            <person name="Deplazes P."/>
            <person name="Estrada K."/>
            <person name="Fernandez C."/>
            <person name="Holland P.W."/>
            <person name="Hou J."/>
            <person name="Hu S."/>
            <person name="Huckvale T."/>
            <person name="Hung S.S."/>
            <person name="Kamenetzky L."/>
            <person name="Keane J.A."/>
            <person name="Kiss F."/>
            <person name="Koziol U."/>
            <person name="Lambert O."/>
            <person name="Liu K."/>
            <person name="Luo X."/>
            <person name="Luo Y."/>
            <person name="Macchiaroli N."/>
            <person name="Nichol S."/>
            <person name="Paps J."/>
            <person name="Parkinson J."/>
            <person name="Pouchkina-Stantcheva N."/>
            <person name="Riddiford N."/>
            <person name="Rosenzvit M."/>
            <person name="Salinas G."/>
            <person name="Wasmuth J.D."/>
            <person name="Zamanian M."/>
            <person name="Zheng Y."/>
            <person name="Cai X."/>
            <person name="Soberon X."/>
            <person name="Olson P.D."/>
            <person name="Laclette J.P."/>
            <person name="Brehm K."/>
            <person name="Berriman M."/>
            <person name="Garciarrubio A."/>
            <person name="Bobes R.J."/>
            <person name="Fragoso G."/>
            <person name="Sanchez-Flores A."/>
            <person name="Estrada K."/>
            <person name="Cevallos M.A."/>
            <person name="Morett E."/>
            <person name="Gonzalez V."/>
            <person name="Portillo T."/>
            <person name="Ochoa-Leyva A."/>
            <person name="Jose M.V."/>
            <person name="Sciutto E."/>
            <person name="Landa A."/>
            <person name="Jimenez L."/>
            <person name="Valdes V."/>
            <person name="Carrero J.C."/>
            <person name="Larralde C."/>
            <person name="Morales-Montor J."/>
            <person name="Limon-Lason J."/>
            <person name="Soberon X."/>
            <person name="Laclette J.P."/>
        </authorList>
    </citation>
    <scope>NUCLEOTIDE SEQUENCE [LARGE SCALE GENOMIC DNA]</scope>
</reference>
<dbReference type="EMBL" id="LN902843">
    <property type="protein sequence ID" value="CDS37384.1"/>
    <property type="molecule type" value="Genomic_DNA"/>
</dbReference>
<dbReference type="Gene3D" id="1.25.40.280">
    <property type="entry name" value="alix/aip1 like domains"/>
    <property type="match status" value="1"/>
</dbReference>
<evidence type="ECO:0000256" key="2">
    <source>
        <dbReference type="ARBA" id="ARBA00004496"/>
    </source>
</evidence>
<dbReference type="GO" id="GO:0008312">
    <property type="term" value="F:7S RNA binding"/>
    <property type="evidence" value="ECO:0007669"/>
    <property type="project" value="InterPro"/>
</dbReference>
<dbReference type="GO" id="GO:0005730">
    <property type="term" value="C:nucleolus"/>
    <property type="evidence" value="ECO:0007669"/>
    <property type="project" value="UniProtKB-SubCell"/>
</dbReference>
<keyword evidence="9" id="KW-0539">Nucleus</keyword>
<evidence type="ECO:0000256" key="9">
    <source>
        <dbReference type="ARBA" id="ARBA00023242"/>
    </source>
</evidence>
<comment type="similarity">
    <text evidence="4 12">Belongs to the SRP68 family.</text>
</comment>
<protein>
    <recommendedName>
        <fullName evidence="11 12">Signal recognition particle subunit SRP68</fullName>
        <shortName evidence="12">SRP68</shortName>
    </recommendedName>
</protein>
<evidence type="ECO:0000256" key="5">
    <source>
        <dbReference type="ARBA" id="ARBA00022490"/>
    </source>
</evidence>
<dbReference type="InterPro" id="IPR026258">
    <property type="entry name" value="SRP68"/>
</dbReference>
<keyword evidence="6" id="KW-0256">Endoplasmic reticulum</keyword>
<dbReference type="AlphaFoldDB" id="A0A068XYV3"/>
<keyword evidence="10 12" id="KW-0687">Ribonucleoprotein</keyword>
<keyword evidence="7 12" id="KW-0694">RNA-binding</keyword>
<dbReference type="FunFam" id="1.10.3450.40:FF:000001">
    <property type="entry name" value="Signal recognition particle subunit SRP68"/>
    <property type="match status" value="1"/>
</dbReference>
<name>A0A068XYV3_ECHMU</name>
<dbReference type="eggNOG" id="KOG2460">
    <property type="taxonomic scope" value="Eukaryota"/>
</dbReference>
<accession>A0A068XYV3</accession>
<feature type="region of interest" description="Disordered" evidence="13">
    <location>
        <begin position="603"/>
        <end position="624"/>
    </location>
</feature>
<evidence type="ECO:0000256" key="1">
    <source>
        <dbReference type="ARBA" id="ARBA00004240"/>
    </source>
</evidence>
<dbReference type="STRING" id="6211.A0A068XYV3"/>
<dbReference type="GO" id="GO:0005786">
    <property type="term" value="C:signal recognition particle, endoplasmic reticulum targeting"/>
    <property type="evidence" value="ECO:0007669"/>
    <property type="project" value="UniProtKB-KW"/>
</dbReference>
<dbReference type="GO" id="GO:0030942">
    <property type="term" value="F:endoplasmic reticulum signal peptide binding"/>
    <property type="evidence" value="ECO:0007669"/>
    <property type="project" value="InterPro"/>
</dbReference>
<evidence type="ECO:0000256" key="6">
    <source>
        <dbReference type="ARBA" id="ARBA00022824"/>
    </source>
</evidence>
<evidence type="ECO:0000256" key="11">
    <source>
        <dbReference type="ARBA" id="ARBA00029498"/>
    </source>
</evidence>
<reference evidence="14" key="2">
    <citation type="submission" date="2015-11" db="EMBL/GenBank/DDBJ databases">
        <authorList>
            <person name="Zhang Y."/>
            <person name="Guo Z."/>
        </authorList>
    </citation>
    <scope>NUCLEOTIDE SEQUENCE</scope>
</reference>
<dbReference type="PANTHER" id="PTHR12860">
    <property type="entry name" value="SIGNAL RECOGNITION PARTICLE 68 KDA PROTEIN"/>
    <property type="match status" value="1"/>
</dbReference>
<evidence type="ECO:0000313" key="14">
    <source>
        <dbReference type="EMBL" id="CDS37384.1"/>
    </source>
</evidence>
<comment type="function">
    <text evidence="12">Component of the signal recognition particle (SRP) complex, a ribonucleoprotein complex that mediates the cotranslational targeting of secretory and membrane proteins to the endoplasmic reticulum (ER). The SRP complex interacts with the signal sequence in nascent secretory and membrane proteins and directs them to the membrane of the ER.</text>
</comment>